<dbReference type="SUPFAM" id="SSF50249">
    <property type="entry name" value="Nucleic acid-binding proteins"/>
    <property type="match status" value="1"/>
</dbReference>
<dbReference type="InterPro" id="IPR012340">
    <property type="entry name" value="NA-bd_OB-fold"/>
</dbReference>
<dbReference type="GO" id="GO:0070475">
    <property type="term" value="P:rRNA base methylation"/>
    <property type="evidence" value="ECO:0007669"/>
    <property type="project" value="TreeGrafter"/>
</dbReference>
<feature type="binding site" evidence="6">
    <location>
        <position position="300"/>
    </location>
    <ligand>
        <name>S-adenosyl-L-methionine</name>
        <dbReference type="ChEBI" id="CHEBI:59789"/>
    </ligand>
</feature>
<dbReference type="CDD" id="cd02440">
    <property type="entry name" value="AdoMet_MTases"/>
    <property type="match status" value="1"/>
</dbReference>
<evidence type="ECO:0000313" key="9">
    <source>
        <dbReference type="EMBL" id="AZN72821.1"/>
    </source>
</evidence>
<dbReference type="Gene3D" id="2.40.50.140">
    <property type="entry name" value="Nucleic acid-binding proteins"/>
    <property type="match status" value="1"/>
</dbReference>
<evidence type="ECO:0000256" key="3">
    <source>
        <dbReference type="ARBA" id="ARBA00022679"/>
    </source>
</evidence>
<keyword evidence="1" id="KW-0408">Iron</keyword>
<evidence type="ECO:0000256" key="4">
    <source>
        <dbReference type="ARBA" id="ARBA00022691"/>
    </source>
</evidence>
<evidence type="ECO:0000256" key="1">
    <source>
        <dbReference type="ARBA" id="ARBA00022485"/>
    </source>
</evidence>
<dbReference type="InterPro" id="IPR010280">
    <property type="entry name" value="U5_MeTrfase_fam"/>
</dbReference>
<evidence type="ECO:0000256" key="7">
    <source>
        <dbReference type="PROSITE-ProRule" id="PRU10015"/>
    </source>
</evidence>
<dbReference type="Pfam" id="PF05958">
    <property type="entry name" value="tRNA_U5-meth_tr"/>
    <property type="match status" value="1"/>
</dbReference>
<keyword evidence="5" id="KW-0411">Iron-sulfur</keyword>
<dbReference type="SUPFAM" id="SSF53335">
    <property type="entry name" value="S-adenosyl-L-methionine-dependent methyltransferases"/>
    <property type="match status" value="1"/>
</dbReference>
<feature type="active site" evidence="7">
    <location>
        <position position="374"/>
    </location>
</feature>
<feature type="active site" description="Nucleophile" evidence="6">
    <location>
        <position position="374"/>
    </location>
</feature>
<reference evidence="9 10" key="1">
    <citation type="submission" date="2018-09" db="EMBL/GenBank/DDBJ databases">
        <title>Marinorhizobium profundi gen. nov., sp. nov., isolated from a deep-sea sediment sample from the New Britain Trench and proposal of Marinorhizobiaceae fam. nov. in the order Rhizobiales of the class Alphaproteobacteria.</title>
        <authorList>
            <person name="Cao J."/>
        </authorList>
    </citation>
    <scope>NUCLEOTIDE SEQUENCE [LARGE SCALE GENOMIC DNA]</scope>
    <source>
        <strain evidence="9 10">WS11</strain>
    </source>
</reference>
<dbReference type="PANTHER" id="PTHR11061">
    <property type="entry name" value="RNA M5U METHYLTRANSFERASE"/>
    <property type="match status" value="1"/>
</dbReference>
<keyword evidence="1" id="KW-0479">Metal-binding</keyword>
<protein>
    <submittedName>
        <fullName evidence="9">Class I SAM-dependent RNA methyltransferase</fullName>
    </submittedName>
</protein>
<dbReference type="InterPro" id="IPR029063">
    <property type="entry name" value="SAM-dependent_MTases_sf"/>
</dbReference>
<dbReference type="InterPro" id="IPR002792">
    <property type="entry name" value="TRAM_dom"/>
</dbReference>
<feature type="binding site" evidence="6">
    <location>
        <position position="253"/>
    </location>
    <ligand>
        <name>S-adenosyl-L-methionine</name>
        <dbReference type="ChEBI" id="CHEBI:59789"/>
    </ligand>
</feature>
<accession>A0A3S9B7I5</accession>
<dbReference type="Gene3D" id="2.40.50.1070">
    <property type="match status" value="1"/>
</dbReference>
<evidence type="ECO:0000256" key="6">
    <source>
        <dbReference type="PROSITE-ProRule" id="PRU01024"/>
    </source>
</evidence>
<dbReference type="GO" id="GO:0051539">
    <property type="term" value="F:4 iron, 4 sulfur cluster binding"/>
    <property type="evidence" value="ECO:0007669"/>
    <property type="project" value="UniProtKB-KW"/>
</dbReference>
<name>A0A3S9B7I5_9HYPH</name>
<feature type="domain" description="TRAM" evidence="8">
    <location>
        <begin position="1"/>
        <end position="55"/>
    </location>
</feature>
<evidence type="ECO:0000256" key="5">
    <source>
        <dbReference type="ARBA" id="ARBA00023014"/>
    </source>
</evidence>
<keyword evidence="4 6" id="KW-0949">S-adenosyl-L-methionine</keyword>
<dbReference type="OrthoDB" id="9804590at2"/>
<dbReference type="InterPro" id="IPR030390">
    <property type="entry name" value="MeTrfase_TrmA_AS"/>
</dbReference>
<keyword evidence="2 6" id="KW-0489">Methyltransferase</keyword>
<dbReference type="Gene3D" id="3.40.50.150">
    <property type="entry name" value="Vaccinia Virus protein VP39"/>
    <property type="match status" value="1"/>
</dbReference>
<evidence type="ECO:0000259" key="8">
    <source>
        <dbReference type="PROSITE" id="PS50926"/>
    </source>
</evidence>
<dbReference type="Pfam" id="PF01938">
    <property type="entry name" value="TRAM"/>
    <property type="match status" value="1"/>
</dbReference>
<comment type="similarity">
    <text evidence="6">Belongs to the class I-like SAM-binding methyltransferase superfamily. RNA M5U methyltransferase family.</text>
</comment>
<evidence type="ECO:0000256" key="2">
    <source>
        <dbReference type="ARBA" id="ARBA00022603"/>
    </source>
</evidence>
<feature type="binding site" evidence="6">
    <location>
        <position position="348"/>
    </location>
    <ligand>
        <name>S-adenosyl-L-methionine</name>
        <dbReference type="ChEBI" id="CHEBI:59789"/>
    </ligand>
</feature>
<organism evidence="9 10">
    <name type="scientific">Georhizobium profundi</name>
    <dbReference type="NCBI Taxonomy" id="2341112"/>
    <lineage>
        <taxon>Bacteria</taxon>
        <taxon>Pseudomonadati</taxon>
        <taxon>Pseudomonadota</taxon>
        <taxon>Alphaproteobacteria</taxon>
        <taxon>Hyphomicrobiales</taxon>
        <taxon>Rhizobiaceae</taxon>
        <taxon>Georhizobium</taxon>
    </lineage>
</organism>
<gene>
    <name evidence="9" type="ORF">D5400_17420</name>
</gene>
<dbReference type="EMBL" id="CP032509">
    <property type="protein sequence ID" value="AZN72821.1"/>
    <property type="molecule type" value="Genomic_DNA"/>
</dbReference>
<feature type="binding site" evidence="6">
    <location>
        <position position="280"/>
    </location>
    <ligand>
        <name>S-adenosyl-L-methionine</name>
        <dbReference type="ChEBI" id="CHEBI:59789"/>
    </ligand>
</feature>
<dbReference type="PROSITE" id="PS51687">
    <property type="entry name" value="SAM_MT_RNA_M5U"/>
    <property type="match status" value="1"/>
</dbReference>
<dbReference type="Proteomes" id="UP000268192">
    <property type="component" value="Chromosome"/>
</dbReference>
<dbReference type="PROSITE" id="PS01230">
    <property type="entry name" value="TRMA_1"/>
    <property type="match status" value="1"/>
</dbReference>
<keyword evidence="10" id="KW-1185">Reference proteome</keyword>
<dbReference type="KEGG" id="abaw:D5400_17420"/>
<keyword evidence="1" id="KW-0004">4Fe-4S</keyword>
<dbReference type="RefSeq" id="WP_126011151.1">
    <property type="nucleotide sequence ID" value="NZ_CP032509.1"/>
</dbReference>
<dbReference type="PROSITE" id="PS50926">
    <property type="entry name" value="TRAM"/>
    <property type="match status" value="1"/>
</dbReference>
<dbReference type="AlphaFoldDB" id="A0A3S9B7I5"/>
<sequence>MSAETVDIRELGAQGDGVAHTETGPVFVPFTLPGETVSIAREKAKATLMAVKSASPLRVEPPCPHFGPDGEGGACGGCSLQHYDMAAYRDWKADLVRQALAEQKIDIPLEPLIAAQPGERRRLVLTGLRTDRSVILGFAAARSHQIVPIRVCPIAVPAISQRLDTIRRVATAVATGTAAFRVSVLATVSGLDIAITAPMKLQDRRRLLAIETILGLSEIARVTVDGEVLVEPRRPIIQFGKASVTPVPGGFVQASAIAEGHMAQIVSAHLKPSKRIADLFAGSGTFALRLAESAPVHAVENDKLALAALDAAARATQGLRPVTHQKQDLFRSPLMGMDLKPFDGLVFDPPRAGAEAQSRELARSSIRRIAAVSCNPTTLARDLRFLIDGGYKLLSVQPIDQFLWSPHVEAVALLERKG</sequence>
<dbReference type="PANTHER" id="PTHR11061:SF49">
    <property type="entry name" value="23S RRNA (URACIL(1939)-C(5))-METHYLTRANSFERASE RLMD"/>
    <property type="match status" value="1"/>
</dbReference>
<proteinExistence type="inferred from homology"/>
<evidence type="ECO:0000313" key="10">
    <source>
        <dbReference type="Proteomes" id="UP000268192"/>
    </source>
</evidence>
<keyword evidence="3 6" id="KW-0808">Transferase</keyword>
<dbReference type="GO" id="GO:0070041">
    <property type="term" value="F:rRNA (uridine-C5-)-methyltransferase activity"/>
    <property type="evidence" value="ECO:0007669"/>
    <property type="project" value="TreeGrafter"/>
</dbReference>